<reference evidence="2" key="1">
    <citation type="journal article" date="2013" name="Nat. Genet.">
        <title>The Capsella rubella genome and the genomic consequences of rapid mating system evolution.</title>
        <authorList>
            <person name="Slotte T."/>
            <person name="Hazzouri K.M."/>
            <person name="Agren J.A."/>
            <person name="Koenig D."/>
            <person name="Maumus F."/>
            <person name="Guo Y.L."/>
            <person name="Steige K."/>
            <person name="Platts A.E."/>
            <person name="Escobar J.S."/>
            <person name="Newman L.K."/>
            <person name="Wang W."/>
            <person name="Mandakova T."/>
            <person name="Vello E."/>
            <person name="Smith L.M."/>
            <person name="Henz S.R."/>
            <person name="Steffen J."/>
            <person name="Takuno S."/>
            <person name="Brandvain Y."/>
            <person name="Coop G."/>
            <person name="Andolfatto P."/>
            <person name="Hu T.T."/>
            <person name="Blanchette M."/>
            <person name="Clark R.M."/>
            <person name="Quesneville H."/>
            <person name="Nordborg M."/>
            <person name="Gaut B.S."/>
            <person name="Lysak M.A."/>
            <person name="Jenkins J."/>
            <person name="Grimwood J."/>
            <person name="Chapman J."/>
            <person name="Prochnik S."/>
            <person name="Shu S."/>
            <person name="Rokhsar D."/>
            <person name="Schmutz J."/>
            <person name="Weigel D."/>
            <person name="Wright S.I."/>
        </authorList>
    </citation>
    <scope>NUCLEOTIDE SEQUENCE [LARGE SCALE GENOMIC DNA]</scope>
    <source>
        <strain evidence="2">cv. Monte Gargano</strain>
    </source>
</reference>
<sequence length="99" mass="11502">MSSKVNSRVYKTSCKVSKSPGHSTNHHYLIILNNRTQIMMMIKISKHLNHAQKISILIFMNLITASTKCYILFSKTLYQSNYPQQHNSPVFFLFSNICF</sequence>
<keyword evidence="2" id="KW-1185">Reference proteome</keyword>
<dbReference type="AlphaFoldDB" id="R0FJW8"/>
<name>R0FJW8_9BRAS</name>
<protein>
    <submittedName>
        <fullName evidence="1">Uncharacterized protein</fullName>
    </submittedName>
</protein>
<accession>R0FJW8</accession>
<proteinExistence type="predicted"/>
<gene>
    <name evidence="1" type="ORF">CARUB_v10003459mg</name>
</gene>
<evidence type="ECO:0000313" key="1">
    <source>
        <dbReference type="EMBL" id="EOA22747.1"/>
    </source>
</evidence>
<dbReference type="Proteomes" id="UP000029121">
    <property type="component" value="Unassembled WGS sequence"/>
</dbReference>
<evidence type="ECO:0000313" key="2">
    <source>
        <dbReference type="Proteomes" id="UP000029121"/>
    </source>
</evidence>
<organism evidence="1 2">
    <name type="scientific">Capsella rubella</name>
    <dbReference type="NCBI Taxonomy" id="81985"/>
    <lineage>
        <taxon>Eukaryota</taxon>
        <taxon>Viridiplantae</taxon>
        <taxon>Streptophyta</taxon>
        <taxon>Embryophyta</taxon>
        <taxon>Tracheophyta</taxon>
        <taxon>Spermatophyta</taxon>
        <taxon>Magnoliopsida</taxon>
        <taxon>eudicotyledons</taxon>
        <taxon>Gunneridae</taxon>
        <taxon>Pentapetalae</taxon>
        <taxon>rosids</taxon>
        <taxon>malvids</taxon>
        <taxon>Brassicales</taxon>
        <taxon>Brassicaceae</taxon>
        <taxon>Camelineae</taxon>
        <taxon>Capsella</taxon>
    </lineage>
</organism>
<dbReference type="EMBL" id="KB870810">
    <property type="protein sequence ID" value="EOA22747.1"/>
    <property type="molecule type" value="Genomic_DNA"/>
</dbReference>